<keyword evidence="3" id="KW-1185">Reference proteome</keyword>
<comment type="caution">
    <text evidence="2">The sequence shown here is derived from an EMBL/GenBank/DDBJ whole genome shotgun (WGS) entry which is preliminary data.</text>
</comment>
<evidence type="ECO:0000313" key="2">
    <source>
        <dbReference type="EMBL" id="MED6177239.1"/>
    </source>
</evidence>
<accession>A0ABU6VW15</accession>
<evidence type="ECO:0000313" key="3">
    <source>
        <dbReference type="Proteomes" id="UP001341840"/>
    </source>
</evidence>
<gene>
    <name evidence="2" type="ORF">PIB30_096211</name>
</gene>
<feature type="region of interest" description="Disordered" evidence="1">
    <location>
        <begin position="1"/>
        <end position="40"/>
    </location>
</feature>
<evidence type="ECO:0000256" key="1">
    <source>
        <dbReference type="SAM" id="MobiDB-lite"/>
    </source>
</evidence>
<name>A0ABU6VW15_9FABA</name>
<proteinExistence type="predicted"/>
<dbReference type="Proteomes" id="UP001341840">
    <property type="component" value="Unassembled WGS sequence"/>
</dbReference>
<organism evidence="2 3">
    <name type="scientific">Stylosanthes scabra</name>
    <dbReference type="NCBI Taxonomy" id="79078"/>
    <lineage>
        <taxon>Eukaryota</taxon>
        <taxon>Viridiplantae</taxon>
        <taxon>Streptophyta</taxon>
        <taxon>Embryophyta</taxon>
        <taxon>Tracheophyta</taxon>
        <taxon>Spermatophyta</taxon>
        <taxon>Magnoliopsida</taxon>
        <taxon>eudicotyledons</taxon>
        <taxon>Gunneridae</taxon>
        <taxon>Pentapetalae</taxon>
        <taxon>rosids</taxon>
        <taxon>fabids</taxon>
        <taxon>Fabales</taxon>
        <taxon>Fabaceae</taxon>
        <taxon>Papilionoideae</taxon>
        <taxon>50 kb inversion clade</taxon>
        <taxon>dalbergioids sensu lato</taxon>
        <taxon>Dalbergieae</taxon>
        <taxon>Pterocarpus clade</taxon>
        <taxon>Stylosanthes</taxon>
    </lineage>
</organism>
<protein>
    <submittedName>
        <fullName evidence="2">Uncharacterized protein</fullName>
    </submittedName>
</protein>
<sequence>MTTKERLLGGNPTIKEEEEGSTNKGKTEQNHHHPRINHHVIRDPFTYNVGSLSTIHSSACSSTKFGVSTPSLVSHLALCILAFFH</sequence>
<reference evidence="2 3" key="1">
    <citation type="journal article" date="2023" name="Plants (Basel)">
        <title>Bridging the Gap: Combining Genomics and Transcriptomics Approaches to Understand Stylosanthes scabra, an Orphan Legume from the Brazilian Caatinga.</title>
        <authorList>
            <person name="Ferreira-Neto J.R.C."/>
            <person name="da Silva M.D."/>
            <person name="Binneck E."/>
            <person name="de Melo N.F."/>
            <person name="da Silva R.H."/>
            <person name="de Melo A.L.T.M."/>
            <person name="Pandolfi V."/>
            <person name="Bustamante F.O."/>
            <person name="Brasileiro-Vidal A.C."/>
            <person name="Benko-Iseppon A.M."/>
        </authorList>
    </citation>
    <scope>NUCLEOTIDE SEQUENCE [LARGE SCALE GENOMIC DNA]</scope>
    <source>
        <tissue evidence="2">Leaves</tissue>
    </source>
</reference>
<dbReference type="EMBL" id="JASCZI010153297">
    <property type="protein sequence ID" value="MED6177239.1"/>
    <property type="molecule type" value="Genomic_DNA"/>
</dbReference>